<dbReference type="GO" id="GO:0051604">
    <property type="term" value="P:protein maturation"/>
    <property type="evidence" value="ECO:0007669"/>
    <property type="project" value="InterPro"/>
</dbReference>
<keyword evidence="4 5" id="KW-0862">Zinc</keyword>
<organism evidence="6 7">
    <name type="scientific">Chlorobaculum thiosulfatiphilum</name>
    <name type="common">Chlorobium limicola f.sp. thiosulfatophilum</name>
    <dbReference type="NCBI Taxonomy" id="115852"/>
    <lineage>
        <taxon>Bacteria</taxon>
        <taxon>Pseudomonadati</taxon>
        <taxon>Chlorobiota</taxon>
        <taxon>Chlorobiia</taxon>
        <taxon>Chlorobiales</taxon>
        <taxon>Chlorobiaceae</taxon>
        <taxon>Chlorobaculum</taxon>
    </lineage>
</organism>
<dbReference type="GO" id="GO:0016151">
    <property type="term" value="F:nickel cation binding"/>
    <property type="evidence" value="ECO:0007669"/>
    <property type="project" value="UniProtKB-UniRule"/>
</dbReference>
<feature type="binding site" evidence="5">
    <location>
        <position position="89"/>
    </location>
    <ligand>
        <name>Zn(2+)</name>
        <dbReference type="ChEBI" id="CHEBI:29105"/>
    </ligand>
</feature>
<sequence>MHEMSIAMSVIEAVLGKACEEGGVKITGIELVVGKLAGVQVESLKFCFDAATRDTLADGAELLIEEPEGRGRCESCGAEFAVSSFYAKCPQCGQFRVRIESGEELAVRSFTIE</sequence>
<dbReference type="Pfam" id="PF01155">
    <property type="entry name" value="HypA"/>
    <property type="match status" value="1"/>
</dbReference>
<comment type="similarity">
    <text evidence="1 5">Belongs to the HypA/HybF family.</text>
</comment>
<comment type="function">
    <text evidence="5">Involved in the maturation of [NiFe] hydrogenases. Required for nickel insertion into the metal center of the hydrogenase.</text>
</comment>
<protein>
    <recommendedName>
        <fullName evidence="5">Hydrogenase maturation factor HypA</fullName>
    </recommendedName>
</protein>
<dbReference type="Proteomes" id="UP000308271">
    <property type="component" value="Unassembled WGS sequence"/>
</dbReference>
<keyword evidence="3 5" id="KW-0479">Metal-binding</keyword>
<evidence type="ECO:0000313" key="7">
    <source>
        <dbReference type="Proteomes" id="UP000308271"/>
    </source>
</evidence>
<keyword evidence="7" id="KW-1185">Reference proteome</keyword>
<evidence type="ECO:0000256" key="3">
    <source>
        <dbReference type="ARBA" id="ARBA00022723"/>
    </source>
</evidence>
<name>A0A5C4S8J6_CHLTI</name>
<feature type="binding site" evidence="5">
    <location>
        <position position="2"/>
    </location>
    <ligand>
        <name>Ni(2+)</name>
        <dbReference type="ChEBI" id="CHEBI:49786"/>
    </ligand>
</feature>
<feature type="binding site" evidence="5">
    <location>
        <position position="73"/>
    </location>
    <ligand>
        <name>Zn(2+)</name>
        <dbReference type="ChEBI" id="CHEBI:29105"/>
    </ligand>
</feature>
<dbReference type="OrthoDB" id="9800361at2"/>
<dbReference type="InterPro" id="IPR000688">
    <property type="entry name" value="HypA/HybF"/>
</dbReference>
<dbReference type="PIRSF" id="PIRSF004761">
    <property type="entry name" value="Hydrgn_mat_HypA"/>
    <property type="match status" value="1"/>
</dbReference>
<dbReference type="GO" id="GO:0008270">
    <property type="term" value="F:zinc ion binding"/>
    <property type="evidence" value="ECO:0007669"/>
    <property type="project" value="UniProtKB-UniRule"/>
</dbReference>
<dbReference type="PANTHER" id="PTHR34535">
    <property type="entry name" value="HYDROGENASE MATURATION FACTOR HYPA"/>
    <property type="match status" value="1"/>
</dbReference>
<evidence type="ECO:0000256" key="5">
    <source>
        <dbReference type="HAMAP-Rule" id="MF_00213"/>
    </source>
</evidence>
<evidence type="ECO:0000256" key="4">
    <source>
        <dbReference type="ARBA" id="ARBA00022833"/>
    </source>
</evidence>
<reference evidence="6 7" key="1">
    <citation type="submission" date="2019-05" db="EMBL/GenBank/DDBJ databases">
        <title>Draft Whole-Genome sequence of the green sulfur bacterium Chlorobaculum thiosulfatiphilum DSM 249.</title>
        <authorList>
            <person name="Meyer T.E."/>
            <person name="Kyndt J.A."/>
        </authorList>
    </citation>
    <scope>NUCLEOTIDE SEQUENCE [LARGE SCALE GENOMIC DNA]</scope>
    <source>
        <strain evidence="6 7">DSM 249</strain>
    </source>
</reference>
<dbReference type="PANTHER" id="PTHR34535:SF3">
    <property type="entry name" value="HYDROGENASE MATURATION FACTOR HYPA"/>
    <property type="match status" value="1"/>
</dbReference>
<dbReference type="EMBL" id="VDCH01000003">
    <property type="protein sequence ID" value="TNJ39873.1"/>
    <property type="molecule type" value="Genomic_DNA"/>
</dbReference>
<gene>
    <name evidence="5 6" type="primary">hypA</name>
    <name evidence="6" type="ORF">FGF66_02775</name>
</gene>
<proteinExistence type="inferred from homology"/>
<evidence type="ECO:0000256" key="1">
    <source>
        <dbReference type="ARBA" id="ARBA00010748"/>
    </source>
</evidence>
<evidence type="ECO:0000256" key="2">
    <source>
        <dbReference type="ARBA" id="ARBA00022596"/>
    </source>
</evidence>
<accession>A0A5C4S8J6</accession>
<dbReference type="AlphaFoldDB" id="A0A5C4S8J6"/>
<feature type="binding site" evidence="5">
    <location>
        <position position="76"/>
    </location>
    <ligand>
        <name>Zn(2+)</name>
        <dbReference type="ChEBI" id="CHEBI:29105"/>
    </ligand>
</feature>
<dbReference type="NCBIfam" id="TIGR00100">
    <property type="entry name" value="hypA"/>
    <property type="match status" value="1"/>
</dbReference>
<dbReference type="PROSITE" id="PS01249">
    <property type="entry name" value="HYPA"/>
    <property type="match status" value="1"/>
</dbReference>
<dbReference type="Gene3D" id="3.30.2320.80">
    <property type="match status" value="1"/>
</dbReference>
<dbReference type="HAMAP" id="MF_00213">
    <property type="entry name" value="HypA_HybF"/>
    <property type="match status" value="1"/>
</dbReference>
<keyword evidence="2 5" id="KW-0533">Nickel</keyword>
<dbReference type="InterPro" id="IPR020538">
    <property type="entry name" value="Hydgase_Ni_incorp_HypA/HybF_CS"/>
</dbReference>
<dbReference type="RefSeq" id="WP_139456175.1">
    <property type="nucleotide sequence ID" value="NZ_VDCH01000003.1"/>
</dbReference>
<comment type="caution">
    <text evidence="6">The sequence shown here is derived from an EMBL/GenBank/DDBJ whole genome shotgun (WGS) entry which is preliminary data.</text>
</comment>
<feature type="binding site" evidence="5">
    <location>
        <position position="92"/>
    </location>
    <ligand>
        <name>Zn(2+)</name>
        <dbReference type="ChEBI" id="CHEBI:29105"/>
    </ligand>
</feature>
<evidence type="ECO:0000313" key="6">
    <source>
        <dbReference type="EMBL" id="TNJ39873.1"/>
    </source>
</evidence>